<evidence type="ECO:0000313" key="3">
    <source>
        <dbReference type="EMBL" id="ORY03502.1"/>
    </source>
</evidence>
<evidence type="ECO:0000256" key="1">
    <source>
        <dbReference type="ARBA" id="ARBA00022857"/>
    </source>
</evidence>
<organism evidence="3 4">
    <name type="scientific">Basidiobolus meristosporus CBS 931.73</name>
    <dbReference type="NCBI Taxonomy" id="1314790"/>
    <lineage>
        <taxon>Eukaryota</taxon>
        <taxon>Fungi</taxon>
        <taxon>Fungi incertae sedis</taxon>
        <taxon>Zoopagomycota</taxon>
        <taxon>Entomophthoromycotina</taxon>
        <taxon>Basidiobolomycetes</taxon>
        <taxon>Basidiobolales</taxon>
        <taxon>Basidiobolaceae</taxon>
        <taxon>Basidiobolus</taxon>
    </lineage>
</organism>
<dbReference type="Gene3D" id="3.40.50.720">
    <property type="entry name" value="NAD(P)-binding Rossmann-like Domain"/>
    <property type="match status" value="1"/>
</dbReference>
<comment type="caution">
    <text evidence="3">The sequence shown here is derived from an EMBL/GenBank/DDBJ whole genome shotgun (WGS) entry which is preliminary data.</text>
</comment>
<accession>A0A1Y1YZN1</accession>
<dbReference type="GO" id="GO:0016491">
    <property type="term" value="F:oxidoreductase activity"/>
    <property type="evidence" value="ECO:0007669"/>
    <property type="project" value="InterPro"/>
</dbReference>
<keyword evidence="1" id="KW-0521">NADP</keyword>
<proteinExistence type="predicted"/>
<protein>
    <submittedName>
        <fullName evidence="3">Oxidoreductase</fullName>
    </submittedName>
</protein>
<dbReference type="Proteomes" id="UP000193498">
    <property type="component" value="Unassembled WGS sequence"/>
</dbReference>
<dbReference type="InterPro" id="IPR051603">
    <property type="entry name" value="Zinc-ADH_QOR/CCCR"/>
</dbReference>
<dbReference type="NCBIfam" id="TIGR02817">
    <property type="entry name" value="adh_fam_1"/>
    <property type="match status" value="1"/>
</dbReference>
<dbReference type="CDD" id="cd08252">
    <property type="entry name" value="AL_MDR"/>
    <property type="match status" value="1"/>
</dbReference>
<dbReference type="InParanoid" id="A0A1Y1YZN1"/>
<reference evidence="3 4" key="1">
    <citation type="submission" date="2016-07" db="EMBL/GenBank/DDBJ databases">
        <title>Pervasive Adenine N6-methylation of Active Genes in Fungi.</title>
        <authorList>
            <consortium name="DOE Joint Genome Institute"/>
            <person name="Mondo S.J."/>
            <person name="Dannebaum R.O."/>
            <person name="Kuo R.C."/>
            <person name="Labutti K."/>
            <person name="Haridas S."/>
            <person name="Kuo A."/>
            <person name="Salamov A."/>
            <person name="Ahrendt S.R."/>
            <person name="Lipzen A."/>
            <person name="Sullivan W."/>
            <person name="Andreopoulos W.B."/>
            <person name="Clum A."/>
            <person name="Lindquist E."/>
            <person name="Daum C."/>
            <person name="Ramamoorthy G.K."/>
            <person name="Gryganskyi A."/>
            <person name="Culley D."/>
            <person name="Magnuson J.K."/>
            <person name="James T.Y."/>
            <person name="O'Malley M.A."/>
            <person name="Stajich J.E."/>
            <person name="Spatafora J.W."/>
            <person name="Visel A."/>
            <person name="Grigoriev I.V."/>
        </authorList>
    </citation>
    <scope>NUCLEOTIDE SEQUENCE [LARGE SCALE GENOMIC DNA]</scope>
    <source>
        <strain evidence="3 4">CBS 931.73</strain>
    </source>
</reference>
<dbReference type="PANTHER" id="PTHR44154">
    <property type="entry name" value="QUINONE OXIDOREDUCTASE"/>
    <property type="match status" value="1"/>
</dbReference>
<dbReference type="Pfam" id="PF13602">
    <property type="entry name" value="ADH_zinc_N_2"/>
    <property type="match status" value="1"/>
</dbReference>
<dbReference type="InterPro" id="IPR013154">
    <property type="entry name" value="ADH-like_N"/>
</dbReference>
<gene>
    <name evidence="3" type="ORF">K493DRAFT_404946</name>
</gene>
<keyword evidence="4" id="KW-1185">Reference proteome</keyword>
<feature type="domain" description="Enoyl reductase (ER)" evidence="2">
    <location>
        <begin position="10"/>
        <end position="331"/>
    </location>
</feature>
<dbReference type="AlphaFoldDB" id="A0A1Y1YZN1"/>
<dbReference type="GO" id="GO:0008270">
    <property type="term" value="F:zinc ion binding"/>
    <property type="evidence" value="ECO:0007669"/>
    <property type="project" value="InterPro"/>
</dbReference>
<sequence length="337" mass="36507">MKVIQQISAGTNSDLEEANAPKPVPTGADILIRNLAVSVNPVDNLARSGELNHQFPLVLGWDGAGIVEAVGDKVQQYKVGDEVMYAGSIARPGSNSEYTLVDERIVGRKPKTLSFTEAAGLPLTAITAWEALVEQLLIPIPTDTGVKTPKSLLIINGAGGVGSIATQIASKVLKLKNIIATASRPETAEWCEKMGATHVINHREDLKPQLDSLGLTVDYMFICHSSQKYLPMAQNIVSPFGRIVSIVKDLETLPFNNMIRSLSFSWENMFTKSVLNHNMSSQSAILNQVADLIDAGVMIPTVTETTEFSLDELRTALKRIEAGSVIGKITLDMKSWP</sequence>
<dbReference type="SMART" id="SM00829">
    <property type="entry name" value="PKS_ER"/>
    <property type="match status" value="1"/>
</dbReference>
<evidence type="ECO:0000313" key="4">
    <source>
        <dbReference type="Proteomes" id="UP000193498"/>
    </source>
</evidence>
<dbReference type="OrthoDB" id="201656at2759"/>
<dbReference type="Gene3D" id="3.90.180.10">
    <property type="entry name" value="Medium-chain alcohol dehydrogenases, catalytic domain"/>
    <property type="match status" value="1"/>
</dbReference>
<dbReference type="InterPro" id="IPR014182">
    <property type="entry name" value="ADH_Zn_typ-1"/>
</dbReference>
<dbReference type="SUPFAM" id="SSF51735">
    <property type="entry name" value="NAD(P)-binding Rossmann-fold domains"/>
    <property type="match status" value="1"/>
</dbReference>
<dbReference type="Pfam" id="PF08240">
    <property type="entry name" value="ADH_N"/>
    <property type="match status" value="1"/>
</dbReference>
<dbReference type="InterPro" id="IPR036291">
    <property type="entry name" value="NAD(P)-bd_dom_sf"/>
</dbReference>
<dbReference type="EMBL" id="MCFE01000045">
    <property type="protein sequence ID" value="ORY03502.1"/>
    <property type="molecule type" value="Genomic_DNA"/>
</dbReference>
<dbReference type="InterPro" id="IPR020843">
    <property type="entry name" value="ER"/>
</dbReference>
<dbReference type="PANTHER" id="PTHR44154:SF1">
    <property type="entry name" value="QUINONE OXIDOREDUCTASE"/>
    <property type="match status" value="1"/>
</dbReference>
<dbReference type="STRING" id="1314790.A0A1Y1YZN1"/>
<dbReference type="InterPro" id="IPR011032">
    <property type="entry name" value="GroES-like_sf"/>
</dbReference>
<dbReference type="SUPFAM" id="SSF50129">
    <property type="entry name" value="GroES-like"/>
    <property type="match status" value="1"/>
</dbReference>
<name>A0A1Y1YZN1_9FUNG</name>
<evidence type="ECO:0000259" key="2">
    <source>
        <dbReference type="SMART" id="SM00829"/>
    </source>
</evidence>